<protein>
    <recommendedName>
        <fullName evidence="11">Histone H4</fullName>
    </recommendedName>
</protein>
<evidence type="ECO:0000313" key="10">
    <source>
        <dbReference type="Proteomes" id="UP000018467"/>
    </source>
</evidence>
<dbReference type="AlphaFoldDB" id="A0A3B1JYI3"/>
<dbReference type="GO" id="GO:0000786">
    <property type="term" value="C:nucleosome"/>
    <property type="evidence" value="ECO:0007669"/>
    <property type="project" value="UniProtKB-KW"/>
</dbReference>
<evidence type="ECO:0000256" key="8">
    <source>
        <dbReference type="ARBA" id="ARBA00023269"/>
    </source>
</evidence>
<evidence type="ECO:0000256" key="2">
    <source>
        <dbReference type="ARBA" id="ARBA00004123"/>
    </source>
</evidence>
<reference evidence="9" key="3">
    <citation type="submission" date="2025-08" db="UniProtKB">
        <authorList>
            <consortium name="Ensembl"/>
        </authorList>
    </citation>
    <scope>IDENTIFICATION</scope>
</reference>
<reference evidence="10" key="2">
    <citation type="journal article" date="2014" name="Nat. Commun.">
        <title>The cavefish genome reveals candidate genes for eye loss.</title>
        <authorList>
            <person name="McGaugh S.E."/>
            <person name="Gross J.B."/>
            <person name="Aken B."/>
            <person name="Blin M."/>
            <person name="Borowsky R."/>
            <person name="Chalopin D."/>
            <person name="Hinaux H."/>
            <person name="Jeffery W.R."/>
            <person name="Keene A."/>
            <person name="Ma L."/>
            <person name="Minx P."/>
            <person name="Murphy D."/>
            <person name="O'Quin K.E."/>
            <person name="Retaux S."/>
            <person name="Rohner N."/>
            <person name="Searle S.M."/>
            <person name="Stahl B.A."/>
            <person name="Tabin C."/>
            <person name="Volff J.N."/>
            <person name="Yoshizawa M."/>
            <person name="Warren W.C."/>
        </authorList>
    </citation>
    <scope>NUCLEOTIDE SEQUENCE [LARGE SCALE GENOMIC DNA]</scope>
    <source>
        <strain evidence="10">female</strain>
    </source>
</reference>
<dbReference type="Gene3D" id="1.10.20.10">
    <property type="entry name" value="Histone, subunit A"/>
    <property type="match status" value="1"/>
</dbReference>
<accession>A0A3B1JYI3</accession>
<comment type="similarity">
    <text evidence="4">Belongs to the histone H4 family.</text>
</comment>
<dbReference type="STRING" id="7994.ENSAMXP00000047482"/>
<dbReference type="GO" id="GO:0005634">
    <property type="term" value="C:nucleus"/>
    <property type="evidence" value="ECO:0007669"/>
    <property type="project" value="UniProtKB-SubCell"/>
</dbReference>
<reference evidence="10" key="1">
    <citation type="submission" date="2013-03" db="EMBL/GenBank/DDBJ databases">
        <authorList>
            <person name="Jeffery W."/>
            <person name="Warren W."/>
            <person name="Wilson R.K."/>
        </authorList>
    </citation>
    <scope>NUCLEOTIDE SEQUENCE</scope>
    <source>
        <strain evidence="10">female</strain>
    </source>
</reference>
<evidence type="ECO:0000256" key="4">
    <source>
        <dbReference type="ARBA" id="ARBA00006564"/>
    </source>
</evidence>
<dbReference type="GO" id="GO:0046982">
    <property type="term" value="F:protein heterodimerization activity"/>
    <property type="evidence" value="ECO:0007669"/>
    <property type="project" value="InterPro"/>
</dbReference>
<dbReference type="Ensembl" id="ENSAMXT00000034683.1">
    <property type="protein sequence ID" value="ENSAMXP00000047482.1"/>
    <property type="gene ID" value="ENSAMXG00000029365.1"/>
</dbReference>
<comment type="subcellular location">
    <subcellularLocation>
        <location evidence="3">Chromosome</location>
    </subcellularLocation>
    <subcellularLocation>
        <location evidence="2">Nucleus</location>
    </subcellularLocation>
</comment>
<organism evidence="9 10">
    <name type="scientific">Astyanax mexicanus</name>
    <name type="common">Blind cave fish</name>
    <name type="synonym">Astyanax fasciatus mexicanus</name>
    <dbReference type="NCBI Taxonomy" id="7994"/>
    <lineage>
        <taxon>Eukaryota</taxon>
        <taxon>Metazoa</taxon>
        <taxon>Chordata</taxon>
        <taxon>Craniata</taxon>
        <taxon>Vertebrata</taxon>
        <taxon>Euteleostomi</taxon>
        <taxon>Actinopterygii</taxon>
        <taxon>Neopterygii</taxon>
        <taxon>Teleostei</taxon>
        <taxon>Ostariophysi</taxon>
        <taxon>Characiformes</taxon>
        <taxon>Characoidei</taxon>
        <taxon>Acestrorhamphidae</taxon>
        <taxon>Acestrorhamphinae</taxon>
        <taxon>Astyanax</taxon>
    </lineage>
</organism>
<dbReference type="SUPFAM" id="SSF47113">
    <property type="entry name" value="Histone-fold"/>
    <property type="match status" value="1"/>
</dbReference>
<evidence type="ECO:0000256" key="5">
    <source>
        <dbReference type="ARBA" id="ARBA00022454"/>
    </source>
</evidence>
<name>A0A3B1JYI3_ASTMX</name>
<evidence type="ECO:0008006" key="11">
    <source>
        <dbReference type="Google" id="ProtNLM"/>
    </source>
</evidence>
<keyword evidence="7" id="KW-0539">Nucleus</keyword>
<keyword evidence="8" id="KW-0544">Nucleosome core</keyword>
<evidence type="ECO:0000256" key="3">
    <source>
        <dbReference type="ARBA" id="ARBA00004286"/>
    </source>
</evidence>
<evidence type="ECO:0000256" key="7">
    <source>
        <dbReference type="ARBA" id="ARBA00023242"/>
    </source>
</evidence>
<dbReference type="Proteomes" id="UP000018467">
    <property type="component" value="Unassembled WGS sequence"/>
</dbReference>
<evidence type="ECO:0000256" key="6">
    <source>
        <dbReference type="ARBA" id="ARBA00023125"/>
    </source>
</evidence>
<dbReference type="Bgee" id="ENSAMXG00000029365">
    <property type="expression patterns" value="Expressed in liver"/>
</dbReference>
<dbReference type="GO" id="GO:0003677">
    <property type="term" value="F:DNA binding"/>
    <property type="evidence" value="ECO:0007669"/>
    <property type="project" value="UniProtKB-KW"/>
</dbReference>
<reference evidence="9" key="4">
    <citation type="submission" date="2025-09" db="UniProtKB">
        <authorList>
            <consortium name="Ensembl"/>
        </authorList>
    </citation>
    <scope>IDENTIFICATION</scope>
</reference>
<dbReference type="InterPro" id="IPR001951">
    <property type="entry name" value="Histone_H4"/>
</dbReference>
<proteinExistence type="inferred from homology"/>
<comment type="function">
    <text evidence="1">Core component of nucleosome. Nucleosomes wrap and compact DNA into chromatin, limiting DNA accessibility to the cellular machineries which require DNA as a template. Histones thereby play a central role in transcription regulation, DNA repair, DNA replication and chromosomal stability. DNA accessibility is regulated via a complex set of post-translational modifications of histones, also called histone code, and nucleosome remodeling.</text>
</comment>
<keyword evidence="5" id="KW-0158">Chromosome</keyword>
<dbReference type="PANTHER" id="PTHR10484">
    <property type="entry name" value="HISTONE H4"/>
    <property type="match status" value="1"/>
</dbReference>
<keyword evidence="10" id="KW-1185">Reference proteome</keyword>
<dbReference type="InterPro" id="IPR009072">
    <property type="entry name" value="Histone-fold"/>
</dbReference>
<dbReference type="SMART" id="SM00417">
    <property type="entry name" value="H4"/>
    <property type="match status" value="1"/>
</dbReference>
<dbReference type="InParanoid" id="A0A3B1JYI3"/>
<sequence length="118" mass="13563">MSGVGSKKRRHCVKSSYVKFFAITSRESPSHLSIHCLAHHCHVKCTSFQINEETCSVRKVFLEKKIREAINYTEHAKKNKKNITAMDVVYTMKHQGCTLYGFGGFKCSFRTMLRIMAL</sequence>
<evidence type="ECO:0000256" key="1">
    <source>
        <dbReference type="ARBA" id="ARBA00002001"/>
    </source>
</evidence>
<evidence type="ECO:0000313" key="9">
    <source>
        <dbReference type="Ensembl" id="ENSAMXP00000047482.1"/>
    </source>
</evidence>
<keyword evidence="6" id="KW-0238">DNA-binding</keyword>
<dbReference type="GO" id="GO:0030527">
    <property type="term" value="F:structural constituent of chromatin"/>
    <property type="evidence" value="ECO:0007669"/>
    <property type="project" value="InterPro"/>
</dbReference>